<evidence type="ECO:0000256" key="2">
    <source>
        <dbReference type="ARBA" id="ARBA00022649"/>
    </source>
</evidence>
<dbReference type="HAMAP" id="MF_00265">
    <property type="entry name" value="VapC_Nob1"/>
    <property type="match status" value="1"/>
</dbReference>
<comment type="function">
    <text evidence="8">Toxic component of a toxin-antitoxin (TA) system. An RNase.</text>
</comment>
<keyword evidence="6 8" id="KW-0460">Magnesium</keyword>
<feature type="binding site" evidence="8">
    <location>
        <position position="98"/>
    </location>
    <ligand>
        <name>Mg(2+)</name>
        <dbReference type="ChEBI" id="CHEBI:18420"/>
    </ligand>
</feature>
<evidence type="ECO:0000313" key="10">
    <source>
        <dbReference type="EMBL" id="WRQ89738.1"/>
    </source>
</evidence>
<dbReference type="PANTHER" id="PTHR33653:SF1">
    <property type="entry name" value="RIBONUCLEASE VAPC2"/>
    <property type="match status" value="1"/>
</dbReference>
<keyword evidence="8" id="KW-0800">Toxin</keyword>
<feature type="domain" description="PIN" evidence="9">
    <location>
        <begin position="2"/>
        <end position="116"/>
    </location>
</feature>
<keyword evidence="5 8" id="KW-0378">Hydrolase</keyword>
<comment type="cofactor">
    <cofactor evidence="1 8">
        <name>Mg(2+)</name>
        <dbReference type="ChEBI" id="CHEBI:18420"/>
    </cofactor>
</comment>
<dbReference type="SUPFAM" id="SSF88723">
    <property type="entry name" value="PIN domain-like"/>
    <property type="match status" value="1"/>
</dbReference>
<dbReference type="InterPro" id="IPR029060">
    <property type="entry name" value="PIN-like_dom_sf"/>
</dbReference>
<evidence type="ECO:0000256" key="6">
    <source>
        <dbReference type="ARBA" id="ARBA00022842"/>
    </source>
</evidence>
<proteinExistence type="inferred from homology"/>
<reference evidence="10 11" key="1">
    <citation type="submission" date="2023-12" db="EMBL/GenBank/DDBJ databases">
        <title>Description of an unclassified Opitutus bacterium of Verrucomicrobiota.</title>
        <authorList>
            <person name="Zhang D.-F."/>
        </authorList>
    </citation>
    <scope>NUCLEOTIDE SEQUENCE [LARGE SCALE GENOMIC DNA]</scope>
    <source>
        <strain evidence="10 11">WL0086</strain>
    </source>
</reference>
<dbReference type="RefSeq" id="WP_221032196.1">
    <property type="nucleotide sequence ID" value="NZ_CP139781.1"/>
</dbReference>
<dbReference type="InterPro" id="IPR022907">
    <property type="entry name" value="VapC_family"/>
</dbReference>
<evidence type="ECO:0000256" key="3">
    <source>
        <dbReference type="ARBA" id="ARBA00022722"/>
    </source>
</evidence>
<dbReference type="Gene3D" id="3.40.50.1010">
    <property type="entry name" value="5'-nuclease"/>
    <property type="match status" value="1"/>
</dbReference>
<accession>A0ABZ1CET1</accession>
<organism evidence="10 11">
    <name type="scientific">Actomonas aquatica</name>
    <dbReference type="NCBI Taxonomy" id="2866162"/>
    <lineage>
        <taxon>Bacteria</taxon>
        <taxon>Pseudomonadati</taxon>
        <taxon>Verrucomicrobiota</taxon>
        <taxon>Opitutia</taxon>
        <taxon>Opitutales</taxon>
        <taxon>Opitutaceae</taxon>
        <taxon>Actomonas</taxon>
    </lineage>
</organism>
<evidence type="ECO:0000313" key="11">
    <source>
        <dbReference type="Proteomes" id="UP000738431"/>
    </source>
</evidence>
<dbReference type="Pfam" id="PF01850">
    <property type="entry name" value="PIN"/>
    <property type="match status" value="1"/>
</dbReference>
<evidence type="ECO:0000256" key="7">
    <source>
        <dbReference type="ARBA" id="ARBA00038093"/>
    </source>
</evidence>
<comment type="similarity">
    <text evidence="7 8">Belongs to the PINc/VapC protein family.</text>
</comment>
<dbReference type="EC" id="3.1.-.-" evidence="8"/>
<name>A0ABZ1CET1_9BACT</name>
<keyword evidence="2 8" id="KW-1277">Toxin-antitoxin system</keyword>
<sequence length="132" mass="14844">MILVDTNVLIDVLADDPDWAEWSEAQLIAAIKQEELAINPIIYAELAVAYRTAAGLEKALKHWPLTRLELPYDAGFLAAHAFRVYRQRGGTKHRPLPDFYIGAHAQTSGLRLLTRDGSRYASYFPRVPLITP</sequence>
<feature type="binding site" evidence="8">
    <location>
        <position position="5"/>
    </location>
    <ligand>
        <name>Mg(2+)</name>
        <dbReference type="ChEBI" id="CHEBI:18420"/>
    </ligand>
</feature>
<dbReference type="InterPro" id="IPR050556">
    <property type="entry name" value="Type_II_TA_system_RNase"/>
</dbReference>
<evidence type="ECO:0000256" key="5">
    <source>
        <dbReference type="ARBA" id="ARBA00022801"/>
    </source>
</evidence>
<dbReference type="PANTHER" id="PTHR33653">
    <property type="entry name" value="RIBONUCLEASE VAPC2"/>
    <property type="match status" value="1"/>
</dbReference>
<evidence type="ECO:0000256" key="4">
    <source>
        <dbReference type="ARBA" id="ARBA00022723"/>
    </source>
</evidence>
<evidence type="ECO:0000256" key="8">
    <source>
        <dbReference type="HAMAP-Rule" id="MF_00265"/>
    </source>
</evidence>
<dbReference type="InterPro" id="IPR002716">
    <property type="entry name" value="PIN_dom"/>
</dbReference>
<dbReference type="Proteomes" id="UP000738431">
    <property type="component" value="Chromosome"/>
</dbReference>
<dbReference type="EMBL" id="CP139781">
    <property type="protein sequence ID" value="WRQ89738.1"/>
    <property type="molecule type" value="Genomic_DNA"/>
</dbReference>
<evidence type="ECO:0000256" key="1">
    <source>
        <dbReference type="ARBA" id="ARBA00001946"/>
    </source>
</evidence>
<keyword evidence="4 8" id="KW-0479">Metal-binding</keyword>
<gene>
    <name evidence="8" type="primary">vapC</name>
    <name evidence="10" type="ORF">K1X11_009990</name>
</gene>
<keyword evidence="11" id="KW-1185">Reference proteome</keyword>
<keyword evidence="3 8" id="KW-0540">Nuclease</keyword>
<evidence type="ECO:0000259" key="9">
    <source>
        <dbReference type="Pfam" id="PF01850"/>
    </source>
</evidence>
<protein>
    <recommendedName>
        <fullName evidence="8">Ribonuclease VapC</fullName>
        <shortName evidence="8">RNase VapC</shortName>
        <ecNumber evidence="8">3.1.-.-</ecNumber>
    </recommendedName>
    <alternativeName>
        <fullName evidence="8">Toxin VapC</fullName>
    </alternativeName>
</protein>